<evidence type="ECO:0000313" key="2">
    <source>
        <dbReference type="EMBL" id="SIS89191.1"/>
    </source>
</evidence>
<dbReference type="InterPro" id="IPR052345">
    <property type="entry name" value="Rad_response_metalloprotease"/>
</dbReference>
<keyword evidence="3" id="KW-1185">Reference proteome</keyword>
<name>A0A1N7MTA7_9BACL</name>
<dbReference type="EMBL" id="FTOO01000006">
    <property type="protein sequence ID" value="SIS89191.1"/>
    <property type="molecule type" value="Genomic_DNA"/>
</dbReference>
<protein>
    <recommendedName>
        <fullName evidence="1">IrrE N-terminal-like domain-containing protein</fullName>
    </recommendedName>
</protein>
<proteinExistence type="predicted"/>
<organism evidence="2 3">
    <name type="scientific">Alicyclobacillus vulcanalis</name>
    <dbReference type="NCBI Taxonomy" id="252246"/>
    <lineage>
        <taxon>Bacteria</taxon>
        <taxon>Bacillati</taxon>
        <taxon>Bacillota</taxon>
        <taxon>Bacilli</taxon>
        <taxon>Bacillales</taxon>
        <taxon>Alicyclobacillaceae</taxon>
        <taxon>Alicyclobacillus</taxon>
    </lineage>
</organism>
<dbReference type="Proteomes" id="UP000186156">
    <property type="component" value="Unassembled WGS sequence"/>
</dbReference>
<dbReference type="STRING" id="252246.SAMN05421799_10686"/>
<sequence length="147" mass="16718">MNIKAIVKRLISKYGTNNPFQICDLRGIQVLDEPLGNILGYYNMIRRIPMIHLNELLLDNFGLRRFVCAHELGHAVLHPKVSTPYLRKNTLFSIDRIEREANAFAVELLVPDDAIRASGCSTVREVAATFEIPDAYITLKRCDFFAP</sequence>
<dbReference type="AlphaFoldDB" id="A0A1N7MTA7"/>
<evidence type="ECO:0000313" key="3">
    <source>
        <dbReference type="Proteomes" id="UP000186156"/>
    </source>
</evidence>
<reference evidence="3" key="1">
    <citation type="submission" date="2017-01" db="EMBL/GenBank/DDBJ databases">
        <authorList>
            <person name="Varghese N."/>
            <person name="Submissions S."/>
        </authorList>
    </citation>
    <scope>NUCLEOTIDE SEQUENCE [LARGE SCALE GENOMIC DNA]</scope>
    <source>
        <strain evidence="3">DSM 16176</strain>
    </source>
</reference>
<dbReference type="PANTHER" id="PTHR43236">
    <property type="entry name" value="ANTITOXIN HIGA1"/>
    <property type="match status" value="1"/>
</dbReference>
<gene>
    <name evidence="2" type="ORF">SAMN05421799_10686</name>
</gene>
<dbReference type="PANTHER" id="PTHR43236:SF1">
    <property type="entry name" value="BLL7220 PROTEIN"/>
    <property type="match status" value="1"/>
</dbReference>
<dbReference type="Gene3D" id="1.10.10.2910">
    <property type="match status" value="1"/>
</dbReference>
<dbReference type="Pfam" id="PF06114">
    <property type="entry name" value="Peptidase_M78"/>
    <property type="match status" value="1"/>
</dbReference>
<dbReference type="OrthoDB" id="9816277at2"/>
<evidence type="ECO:0000259" key="1">
    <source>
        <dbReference type="Pfam" id="PF06114"/>
    </source>
</evidence>
<dbReference type="RefSeq" id="WP_076346993.1">
    <property type="nucleotide sequence ID" value="NZ_FTOO01000006.1"/>
</dbReference>
<accession>A0A1N7MTA7</accession>
<dbReference type="InterPro" id="IPR010359">
    <property type="entry name" value="IrrE_HExxH"/>
</dbReference>
<feature type="domain" description="IrrE N-terminal-like" evidence="1">
    <location>
        <begin position="23"/>
        <end position="118"/>
    </location>
</feature>